<name>A0A2V1ILN6_9BACT</name>
<keyword evidence="2" id="KW-1185">Reference proteome</keyword>
<reference evidence="2" key="1">
    <citation type="submission" date="2018-02" db="EMBL/GenBank/DDBJ databases">
        <authorList>
            <person name="Clavel T."/>
            <person name="Strowig T."/>
        </authorList>
    </citation>
    <scope>NUCLEOTIDE SEQUENCE [LARGE SCALE GENOMIC DNA]</scope>
    <source>
        <strain evidence="2">DSM 103720</strain>
    </source>
</reference>
<protein>
    <submittedName>
        <fullName evidence="1">Uncharacterized protein</fullName>
    </submittedName>
</protein>
<dbReference type="Proteomes" id="UP000244905">
    <property type="component" value="Unassembled WGS sequence"/>
</dbReference>
<evidence type="ECO:0000313" key="2">
    <source>
        <dbReference type="Proteomes" id="UP000244905"/>
    </source>
</evidence>
<sequence length="409" mass="46400">MPWGGDNQMPFDLLALVEKDETLATCQCFNAEVCYGSGLQYCVKDSSAATRRAVDDFLLDNDLAAYFLGICQDFKHFGFAVSVLILNEDGTRIVRLLRKEACYCRFTPADKHGRISKILYANWRKPISSRSDIEEIDLLDQTSPWRDLQDKLAKSSPLGASSTKNSKCRKFAIVSRIPTVDSTYYPIPYYGALFRGKWYNIKQLIGIAKEAKLKNSAPIKYHIEVGAKYWESIFRAEGITDRRKQQARIVAEKQQILDFLTGAENSGKAWFSTFYVTPDGKEQHDVVINKIDDSKEGGDWETDIQEAINMICFTMRVHSNLVGSVPGKAQTNNSGSDKRELYTIAQALQKPYHDLLFTVHRIIIRFNGWQGVHPEIPFIQLTTLDEHTDAKQVKLSNANDKSNETDNKQ</sequence>
<dbReference type="AlphaFoldDB" id="A0A2V1ILN6"/>
<proteinExistence type="predicted"/>
<organism evidence="1 2">
    <name type="scientific">Duncaniella muris</name>
    <dbReference type="NCBI Taxonomy" id="2094150"/>
    <lineage>
        <taxon>Bacteria</taxon>
        <taxon>Pseudomonadati</taxon>
        <taxon>Bacteroidota</taxon>
        <taxon>Bacteroidia</taxon>
        <taxon>Bacteroidales</taxon>
        <taxon>Muribaculaceae</taxon>
        <taxon>Duncaniella</taxon>
    </lineage>
</organism>
<dbReference type="EMBL" id="PUEC01000047">
    <property type="protein sequence ID" value="PWB00313.1"/>
    <property type="molecule type" value="Genomic_DNA"/>
</dbReference>
<accession>A0A2V1ILN6</accession>
<comment type="caution">
    <text evidence="1">The sequence shown here is derived from an EMBL/GenBank/DDBJ whole genome shotgun (WGS) entry which is preliminary data.</text>
</comment>
<gene>
    <name evidence="1" type="ORF">C5O23_13265</name>
</gene>
<evidence type="ECO:0000313" key="1">
    <source>
        <dbReference type="EMBL" id="PWB00313.1"/>
    </source>
</evidence>